<dbReference type="PANTHER" id="PTHR12943">
    <property type="entry name" value="HOMOCYSTEINE-RESPONSIVE ENDOPLASMIC RETICULUM-RESIDENT UNIQUITIN-LIKE DOMAIN HERPUD PROTEIN FAMILY MEMBER"/>
    <property type="match status" value="1"/>
</dbReference>
<reference evidence="7" key="1">
    <citation type="submission" date="2020-01" db="EMBL/GenBank/DDBJ databases">
        <authorList>
            <consortium name="DOE Joint Genome Institute"/>
            <person name="Haridas S."/>
            <person name="Albert R."/>
            <person name="Binder M."/>
            <person name="Bloem J."/>
            <person name="Labutti K."/>
            <person name="Salamov A."/>
            <person name="Andreopoulos B."/>
            <person name="Baker S.E."/>
            <person name="Barry K."/>
            <person name="Bills G."/>
            <person name="Bluhm B.H."/>
            <person name="Cannon C."/>
            <person name="Castanera R."/>
            <person name="Culley D.E."/>
            <person name="Daum C."/>
            <person name="Ezra D."/>
            <person name="Gonzalez J.B."/>
            <person name="Henrissat B."/>
            <person name="Kuo A."/>
            <person name="Liang C."/>
            <person name="Lipzen A."/>
            <person name="Lutzoni F."/>
            <person name="Magnuson J."/>
            <person name="Mondo S."/>
            <person name="Nolan M."/>
            <person name="Ohm R."/>
            <person name="Pangilinan J."/>
            <person name="Park H.-J."/>
            <person name="Ramirez L."/>
            <person name="Alfaro M."/>
            <person name="Sun H."/>
            <person name="Tritt A."/>
            <person name="Yoshinaga Y."/>
            <person name="Zwiers L.-H."/>
            <person name="Turgeon B.G."/>
            <person name="Goodwin S.B."/>
            <person name="Spatafora J.W."/>
            <person name="Crous P.W."/>
            <person name="Grigoriev I.V."/>
        </authorList>
    </citation>
    <scope>NUCLEOTIDE SEQUENCE</scope>
    <source>
        <strain evidence="7">IPT5</strain>
    </source>
</reference>
<evidence type="ECO:0000256" key="2">
    <source>
        <dbReference type="ARBA" id="ARBA00022692"/>
    </source>
</evidence>
<dbReference type="PANTHER" id="PTHR12943:SF27">
    <property type="entry name" value="HOMOCYSTEINE-INDUCED ENDOPLASMIC RETICULUM PROTEIN, ISOFORM A"/>
    <property type="match status" value="1"/>
</dbReference>
<feature type="region of interest" description="Disordered" evidence="5">
    <location>
        <begin position="732"/>
        <end position="809"/>
    </location>
</feature>
<keyword evidence="4" id="KW-0472">Membrane</keyword>
<feature type="compositionally biased region" description="Pro residues" evidence="5">
    <location>
        <begin position="118"/>
        <end position="128"/>
    </location>
</feature>
<evidence type="ECO:0000256" key="5">
    <source>
        <dbReference type="SAM" id="MobiDB-lite"/>
    </source>
</evidence>
<dbReference type="SUPFAM" id="SSF54236">
    <property type="entry name" value="Ubiquitin-like"/>
    <property type="match status" value="1"/>
</dbReference>
<feature type="compositionally biased region" description="Basic residues" evidence="5">
    <location>
        <begin position="149"/>
        <end position="171"/>
    </location>
</feature>
<evidence type="ECO:0000313" key="7">
    <source>
        <dbReference type="EMBL" id="KAF2845978.1"/>
    </source>
</evidence>
<dbReference type="OrthoDB" id="21589at2759"/>
<dbReference type="EMBL" id="MU006340">
    <property type="protein sequence ID" value="KAF2845978.1"/>
    <property type="molecule type" value="Genomic_DNA"/>
</dbReference>
<dbReference type="Gene3D" id="3.10.20.90">
    <property type="entry name" value="Phosphatidylinositol 3-kinase Catalytic Subunit, Chain A, domain 1"/>
    <property type="match status" value="1"/>
</dbReference>
<name>A0A6A7AV12_9PLEO</name>
<dbReference type="InterPro" id="IPR000626">
    <property type="entry name" value="Ubiquitin-like_dom"/>
</dbReference>
<feature type="compositionally biased region" description="Basic and acidic residues" evidence="5">
    <location>
        <begin position="732"/>
        <end position="772"/>
    </location>
</feature>
<evidence type="ECO:0000256" key="1">
    <source>
        <dbReference type="ARBA" id="ARBA00004370"/>
    </source>
</evidence>
<evidence type="ECO:0000259" key="6">
    <source>
        <dbReference type="PROSITE" id="PS50053"/>
    </source>
</evidence>
<feature type="compositionally biased region" description="Polar residues" evidence="5">
    <location>
        <begin position="414"/>
        <end position="436"/>
    </location>
</feature>
<dbReference type="PROSITE" id="PS50053">
    <property type="entry name" value="UBIQUITIN_2"/>
    <property type="match status" value="1"/>
</dbReference>
<evidence type="ECO:0000313" key="8">
    <source>
        <dbReference type="Proteomes" id="UP000799423"/>
    </source>
</evidence>
<dbReference type="AlphaFoldDB" id="A0A6A7AV12"/>
<keyword evidence="3" id="KW-1133">Transmembrane helix</keyword>
<dbReference type="InterPro" id="IPR029071">
    <property type="entry name" value="Ubiquitin-like_domsf"/>
</dbReference>
<organism evidence="7 8">
    <name type="scientific">Plenodomus tracheiphilus IPT5</name>
    <dbReference type="NCBI Taxonomy" id="1408161"/>
    <lineage>
        <taxon>Eukaryota</taxon>
        <taxon>Fungi</taxon>
        <taxon>Dikarya</taxon>
        <taxon>Ascomycota</taxon>
        <taxon>Pezizomycotina</taxon>
        <taxon>Dothideomycetes</taxon>
        <taxon>Pleosporomycetidae</taxon>
        <taxon>Pleosporales</taxon>
        <taxon>Pleosporineae</taxon>
        <taxon>Leptosphaeriaceae</taxon>
        <taxon>Plenodomus</taxon>
    </lineage>
</organism>
<feature type="compositionally biased region" description="Low complexity" evidence="5">
    <location>
        <begin position="88"/>
        <end position="108"/>
    </location>
</feature>
<evidence type="ECO:0000256" key="3">
    <source>
        <dbReference type="ARBA" id="ARBA00022989"/>
    </source>
</evidence>
<comment type="subcellular location">
    <subcellularLocation>
        <location evidence="1">Membrane</location>
    </subcellularLocation>
</comment>
<proteinExistence type="predicted"/>
<dbReference type="InterPro" id="IPR039751">
    <property type="entry name" value="HERPUD1/2"/>
</dbReference>
<dbReference type="GO" id="GO:0030968">
    <property type="term" value="P:endoplasmic reticulum unfolded protein response"/>
    <property type="evidence" value="ECO:0007669"/>
    <property type="project" value="TreeGrafter"/>
</dbReference>
<feature type="compositionally biased region" description="Basic and acidic residues" evidence="5">
    <location>
        <begin position="784"/>
        <end position="803"/>
    </location>
</feature>
<feature type="region of interest" description="Disordered" evidence="5">
    <location>
        <begin position="88"/>
        <end position="178"/>
    </location>
</feature>
<keyword evidence="2" id="KW-0812">Transmembrane</keyword>
<keyword evidence="8" id="KW-1185">Reference proteome</keyword>
<evidence type="ECO:0000256" key="4">
    <source>
        <dbReference type="ARBA" id="ARBA00023136"/>
    </source>
</evidence>
<sequence>MADEPAAINLKVLSPSTELEGGVTFAQLPTATTVGQLRRRIQDAVPSKPAPDRMRLIYRGRVVADDSLSLEAVFGAANIRDNKDQSLHLVLPPSLPSSASPAPRSSTAPPNPFRAAQSPPPTASPPQTNPFRAVPPAEPTASLPQTAQPHHHHHHHHPHLHPHVNHHHHHPPGPVNPVGIVVPAPLPQHIAQALAQAGQPHAQHPPTQGPQPFNPTLPMPAIAAHGHSPTSGVGAPPASGLSNAASNSGRTVRQEGVGPNGARWSVTINETNAPMQGQNVAPSLFNLNQNPPGFALPSRQVATPDAGDAATRLLPRLRTMLGNARQEIANARVLGTPAMASRLASIRPPHWRLLRTRLHLQQANGHLATAEWEWNRVINNTHSTQSALASLTELRRSIYELRTEAEEICRSLDQEQYSTSLDPNSSTDSGPQSSSAPEAPATVPSETASTQSPSLAPQAQATASTMPADCPPELFLLSSPQGPIGVVFDQRGTYTTAPIVRTLPFQSFTNQFTQNRQLIAGLGQQLAQGNGFLHNQLAAPTPTRQPTTADPEHQVQDALRNVEAQVLQERPPNPPAADNDRVANLGGHVWLILKLACFVYFFAGGGSGYYRPILLGIIAGIVYLAQTGMFEEQFNVLRRHFEALLPVGALAEHVAAPAAQQPTTFHGGEQNARTRNGVALTPQQAAQRLLQQRREQRFGWAREGLRSVERAFALFLASLWPGIGERMVHAQEERERLERVARREEEERRVEEEKRRREEEEKKQAEAEKNEEMNGESGEVSGEANDRGTAKVKERADEARVPTEGETAT</sequence>
<dbReference type="GO" id="GO:0016020">
    <property type="term" value="C:membrane"/>
    <property type="evidence" value="ECO:0007669"/>
    <property type="project" value="UniProtKB-SubCell"/>
</dbReference>
<feature type="region of interest" description="Disordered" evidence="5">
    <location>
        <begin position="195"/>
        <end position="260"/>
    </location>
</feature>
<protein>
    <recommendedName>
        <fullName evidence="6">Ubiquitin-like domain-containing protein</fullName>
    </recommendedName>
</protein>
<gene>
    <name evidence="7" type="ORF">T440DRAFT_253412</name>
</gene>
<feature type="compositionally biased region" description="Polar residues" evidence="5">
    <location>
        <begin position="444"/>
        <end position="465"/>
    </location>
</feature>
<feature type="domain" description="Ubiquitin-like" evidence="6">
    <location>
        <begin position="6"/>
        <end position="66"/>
    </location>
</feature>
<feature type="compositionally biased region" description="Low complexity" evidence="5">
    <location>
        <begin position="234"/>
        <end position="249"/>
    </location>
</feature>
<feature type="region of interest" description="Disordered" evidence="5">
    <location>
        <begin position="414"/>
        <end position="467"/>
    </location>
</feature>
<accession>A0A6A7AV12</accession>
<feature type="compositionally biased region" description="Pro residues" evidence="5">
    <location>
        <begin position="207"/>
        <end position="218"/>
    </location>
</feature>
<dbReference type="Proteomes" id="UP000799423">
    <property type="component" value="Unassembled WGS sequence"/>
</dbReference>